<evidence type="ECO:0000256" key="6">
    <source>
        <dbReference type="ARBA" id="ARBA00022840"/>
    </source>
</evidence>
<dbReference type="GO" id="GO:0005829">
    <property type="term" value="C:cytosol"/>
    <property type="evidence" value="ECO:0007669"/>
    <property type="project" value="TreeGrafter"/>
</dbReference>
<dbReference type="AlphaFoldDB" id="A0A8J2RAC2"/>
<keyword evidence="5" id="KW-0378">Hydrolase</keyword>
<dbReference type="SMART" id="SM00382">
    <property type="entry name" value="AAA"/>
    <property type="match status" value="2"/>
</dbReference>
<evidence type="ECO:0000256" key="5">
    <source>
        <dbReference type="ARBA" id="ARBA00022801"/>
    </source>
</evidence>
<evidence type="ECO:0000256" key="1">
    <source>
        <dbReference type="ARBA" id="ARBA00004370"/>
    </source>
</evidence>
<dbReference type="SUPFAM" id="SSF52540">
    <property type="entry name" value="P-loop containing nucleoside triphosphate hydrolases"/>
    <property type="match status" value="2"/>
</dbReference>
<dbReference type="InterPro" id="IPR047533">
    <property type="entry name" value="RecA-like_PEX6_r2"/>
</dbReference>
<dbReference type="FunFam" id="3.40.50.300:FF:000109">
    <property type="entry name" value="Peroxisomal biogenesis factor 6"/>
    <property type="match status" value="1"/>
</dbReference>
<protein>
    <recommendedName>
        <fullName evidence="8">Peroxisomal ATPase PEX6</fullName>
    </recommendedName>
    <alternativeName>
        <fullName evidence="9">Peroxin-6</fullName>
    </alternativeName>
</protein>
<name>A0A8J2RAC2_9CRUS</name>
<dbReference type="GO" id="GO:0016558">
    <property type="term" value="P:protein import into peroxisome matrix"/>
    <property type="evidence" value="ECO:0007669"/>
    <property type="project" value="TreeGrafter"/>
</dbReference>
<evidence type="ECO:0000256" key="2">
    <source>
        <dbReference type="ARBA" id="ARBA00006914"/>
    </source>
</evidence>
<comment type="similarity">
    <text evidence="2">Belongs to the AAA ATPase family.</text>
</comment>
<keyword evidence="6" id="KW-0067">ATP-binding</keyword>
<accession>A0A8J2RAC2</accession>
<evidence type="ECO:0000256" key="4">
    <source>
        <dbReference type="ARBA" id="ARBA00022741"/>
    </source>
</evidence>
<dbReference type="InterPro" id="IPR027417">
    <property type="entry name" value="P-loop_NTPase"/>
</dbReference>
<evidence type="ECO:0000256" key="7">
    <source>
        <dbReference type="ARBA" id="ARBA00023136"/>
    </source>
</evidence>
<dbReference type="Proteomes" id="UP000789390">
    <property type="component" value="Unassembled WGS sequence"/>
</dbReference>
<dbReference type="GO" id="GO:0005778">
    <property type="term" value="C:peroxisomal membrane"/>
    <property type="evidence" value="ECO:0007669"/>
    <property type="project" value="TreeGrafter"/>
</dbReference>
<dbReference type="Gene3D" id="1.10.8.60">
    <property type="match status" value="2"/>
</dbReference>
<keyword evidence="4" id="KW-0547">Nucleotide-binding</keyword>
<dbReference type="InterPro" id="IPR050168">
    <property type="entry name" value="AAA_ATPase_domain"/>
</dbReference>
<dbReference type="Pfam" id="PF00004">
    <property type="entry name" value="AAA"/>
    <property type="match status" value="2"/>
</dbReference>
<dbReference type="Gene3D" id="3.40.50.300">
    <property type="entry name" value="P-loop containing nucleotide triphosphate hydrolases"/>
    <property type="match status" value="2"/>
</dbReference>
<dbReference type="GO" id="GO:0016887">
    <property type="term" value="F:ATP hydrolysis activity"/>
    <property type="evidence" value="ECO:0007669"/>
    <property type="project" value="InterPro"/>
</dbReference>
<evidence type="ECO:0000313" key="12">
    <source>
        <dbReference type="EMBL" id="CAH0098657.1"/>
    </source>
</evidence>
<dbReference type="PANTHER" id="PTHR23077:SF9">
    <property type="entry name" value="PEROXISOMAL ATPASE PEX6"/>
    <property type="match status" value="1"/>
</dbReference>
<dbReference type="GO" id="GO:0005524">
    <property type="term" value="F:ATP binding"/>
    <property type="evidence" value="ECO:0007669"/>
    <property type="project" value="UniProtKB-KW"/>
</dbReference>
<evidence type="ECO:0000256" key="10">
    <source>
        <dbReference type="ARBA" id="ARBA00048778"/>
    </source>
</evidence>
<feature type="domain" description="AAA+ ATPase" evidence="11">
    <location>
        <begin position="576"/>
        <end position="714"/>
    </location>
</feature>
<dbReference type="PROSITE" id="PS00674">
    <property type="entry name" value="AAA"/>
    <property type="match status" value="1"/>
</dbReference>
<dbReference type="OrthoDB" id="2187at2759"/>
<comment type="subcellular location">
    <subcellularLocation>
        <location evidence="1">Membrane</location>
    </subcellularLocation>
</comment>
<sequence>MSVHNIKNFVKVVTYSLILIFKFRHNKHITSKKMQIFFSSCHFLRLVRQFVLAVDAEIHEIPTDLLKNIMKKRGKFDAQLDFENVMIFGTDFLPKNEKLNNWLLVQTYHGNARWVCAISLPVKKMANKCFCSYQLYHNLFERKPKKSIQVFPETLQQGSIPWASIARVSLLNSSQTNNDIVEKMKKFFSSKRYVQAGDLIEVDKGLIFKVDSVDASKSVKKNIGYFVENQKSSLFQLTSIPSLQFSIERKLKTNLTKLNLITYEEIENCTLPNRPPSLAEYCDILQKIIAPFIVVNGTTDMYTLANWSSSLALPTFLMVGPSGSGKRLIVKCVADFLGLEFVEVSCLSLLGESSKASELRIRSVFENARQVSPAVLYLTDIEVVGKSREGNVADFRILRFFVSEIRQLQSELMMPSLTSPLFIIGSCRDKNKCSSDVCGALLHHITIAGLSDEERVTTLRWLLEESSLIVSTPLEDLARRMHGFRLGDLNAVISIATRHATVNVNNDVSDVTVIPSSSVDHAIGLVRHWQSKNMNAPTIPEVRWEDVGGLQHIITELLDTIQLPLKFPDLIQNGLKRSGVLLYGPPGTGKTLLAKAVATECNLHFLSVKGPELLNMYVGQSEENVRNVFQAARQASPCLIFFDELDSLAPNRGRSGDSGGVMDRVVSQLLAELDGINKSAVVFVIGATNRPDLIDPALLRPGRFDKLLFLSVNDSKEYQLSVLKALTRKFQLHPQVNLEDFVQQLPKYLTGADLYSLCSNAMLKNVERNIQLINKGHMISEGDRMLATIDFETAARQLVPSVSAKNLSSYRELERKINQSSQ</sequence>
<reference evidence="12" key="1">
    <citation type="submission" date="2021-11" db="EMBL/GenBank/DDBJ databases">
        <authorList>
            <person name="Schell T."/>
        </authorList>
    </citation>
    <scope>NUCLEOTIDE SEQUENCE</scope>
    <source>
        <strain evidence="12">M5</strain>
    </source>
</reference>
<keyword evidence="3" id="KW-0962">Peroxisome biogenesis</keyword>
<evidence type="ECO:0000256" key="3">
    <source>
        <dbReference type="ARBA" id="ARBA00022593"/>
    </source>
</evidence>
<evidence type="ECO:0000313" key="13">
    <source>
        <dbReference type="Proteomes" id="UP000789390"/>
    </source>
</evidence>
<feature type="domain" description="AAA+ ATPase" evidence="11">
    <location>
        <begin position="312"/>
        <end position="460"/>
    </location>
</feature>
<dbReference type="CDD" id="cd19481">
    <property type="entry name" value="RecA-like_protease"/>
    <property type="match status" value="1"/>
</dbReference>
<dbReference type="PANTHER" id="PTHR23077">
    <property type="entry name" value="AAA-FAMILY ATPASE"/>
    <property type="match status" value="1"/>
</dbReference>
<dbReference type="CDD" id="cd19527">
    <property type="entry name" value="RecA-like_PEX6_r2"/>
    <property type="match status" value="1"/>
</dbReference>
<gene>
    <name evidence="12" type="ORF">DGAL_LOCUS743</name>
</gene>
<proteinExistence type="inferred from homology"/>
<organism evidence="12 13">
    <name type="scientific">Daphnia galeata</name>
    <dbReference type="NCBI Taxonomy" id="27404"/>
    <lineage>
        <taxon>Eukaryota</taxon>
        <taxon>Metazoa</taxon>
        <taxon>Ecdysozoa</taxon>
        <taxon>Arthropoda</taxon>
        <taxon>Crustacea</taxon>
        <taxon>Branchiopoda</taxon>
        <taxon>Diplostraca</taxon>
        <taxon>Cladocera</taxon>
        <taxon>Anomopoda</taxon>
        <taxon>Daphniidae</taxon>
        <taxon>Daphnia</taxon>
    </lineage>
</organism>
<evidence type="ECO:0000256" key="8">
    <source>
        <dbReference type="ARBA" id="ARBA00034811"/>
    </source>
</evidence>
<keyword evidence="7" id="KW-0472">Membrane</keyword>
<evidence type="ECO:0000259" key="11">
    <source>
        <dbReference type="SMART" id="SM00382"/>
    </source>
</evidence>
<comment type="catalytic activity">
    <reaction evidence="10">
        <text>ATP + H2O = ADP + phosphate + H(+)</text>
        <dbReference type="Rhea" id="RHEA:13065"/>
        <dbReference type="ChEBI" id="CHEBI:15377"/>
        <dbReference type="ChEBI" id="CHEBI:15378"/>
        <dbReference type="ChEBI" id="CHEBI:30616"/>
        <dbReference type="ChEBI" id="CHEBI:43474"/>
        <dbReference type="ChEBI" id="CHEBI:456216"/>
    </reaction>
    <physiologicalReaction direction="left-to-right" evidence="10">
        <dbReference type="Rhea" id="RHEA:13066"/>
    </physiologicalReaction>
</comment>
<keyword evidence="13" id="KW-1185">Reference proteome</keyword>
<dbReference type="EMBL" id="CAKKLH010000004">
    <property type="protein sequence ID" value="CAH0098657.1"/>
    <property type="molecule type" value="Genomic_DNA"/>
</dbReference>
<dbReference type="InterPro" id="IPR003959">
    <property type="entry name" value="ATPase_AAA_core"/>
</dbReference>
<evidence type="ECO:0000256" key="9">
    <source>
        <dbReference type="ARBA" id="ARBA00034920"/>
    </source>
</evidence>
<dbReference type="InterPro" id="IPR003960">
    <property type="entry name" value="ATPase_AAA_CS"/>
</dbReference>
<dbReference type="InterPro" id="IPR003593">
    <property type="entry name" value="AAA+_ATPase"/>
</dbReference>
<comment type="caution">
    <text evidence="12">The sequence shown here is derived from an EMBL/GenBank/DDBJ whole genome shotgun (WGS) entry which is preliminary data.</text>
</comment>